<evidence type="ECO:0000259" key="10">
    <source>
        <dbReference type="PROSITE" id="PS51192"/>
    </source>
</evidence>
<gene>
    <name evidence="12" type="primary">IRC5</name>
    <name evidence="12" type="ORF">LPJ64_004681</name>
</gene>
<evidence type="ECO:0000256" key="3">
    <source>
        <dbReference type="ARBA" id="ARBA00022741"/>
    </source>
</evidence>
<dbReference type="PANTHER" id="PTHR47161:SF1">
    <property type="entry name" value="LYMPHOID-SPECIFIC HELICASE"/>
    <property type="match status" value="1"/>
</dbReference>
<dbReference type="Pfam" id="PF00176">
    <property type="entry name" value="SNF2-rel_dom"/>
    <property type="match status" value="1"/>
</dbReference>
<keyword evidence="13" id="KW-1185">Reference proteome</keyword>
<dbReference type="Proteomes" id="UP001145021">
    <property type="component" value="Unassembled WGS sequence"/>
</dbReference>
<comment type="subcellular location">
    <subcellularLocation>
        <location evidence="1">Nucleus</location>
    </subcellularLocation>
</comment>
<dbReference type="GO" id="GO:0003682">
    <property type="term" value="F:chromatin binding"/>
    <property type="evidence" value="ECO:0007669"/>
    <property type="project" value="TreeGrafter"/>
</dbReference>
<dbReference type="InterPro" id="IPR001650">
    <property type="entry name" value="Helicase_C-like"/>
</dbReference>
<protein>
    <submittedName>
        <fullName evidence="12">ATPase</fullName>
    </submittedName>
</protein>
<feature type="domain" description="Helicase ATP-binding" evidence="10">
    <location>
        <begin position="159"/>
        <end position="325"/>
    </location>
</feature>
<evidence type="ECO:0000313" key="13">
    <source>
        <dbReference type="Proteomes" id="UP001145021"/>
    </source>
</evidence>
<dbReference type="InterPro" id="IPR038718">
    <property type="entry name" value="SNF2-like_sf"/>
</dbReference>
<keyword evidence="6" id="KW-0067">ATP-binding</keyword>
<dbReference type="PANTHER" id="PTHR47161">
    <property type="entry name" value="LYMPHOID-SPECIFIC HELICASE"/>
    <property type="match status" value="1"/>
</dbReference>
<keyword evidence="3" id="KW-0547">Nucleotide-binding</keyword>
<evidence type="ECO:0000256" key="9">
    <source>
        <dbReference type="SAM" id="MobiDB-lite"/>
    </source>
</evidence>
<evidence type="ECO:0000256" key="1">
    <source>
        <dbReference type="ARBA" id="ARBA00004123"/>
    </source>
</evidence>
<feature type="compositionally biased region" description="Low complexity" evidence="9">
    <location>
        <begin position="480"/>
        <end position="489"/>
    </location>
</feature>
<dbReference type="GO" id="GO:0006346">
    <property type="term" value="P:DNA methylation-dependent constitutive heterochromatin formation"/>
    <property type="evidence" value="ECO:0007669"/>
    <property type="project" value="TreeGrafter"/>
</dbReference>
<dbReference type="GO" id="GO:0031508">
    <property type="term" value="P:pericentric heterochromatin formation"/>
    <property type="evidence" value="ECO:0007669"/>
    <property type="project" value="TreeGrafter"/>
</dbReference>
<evidence type="ECO:0000256" key="4">
    <source>
        <dbReference type="ARBA" id="ARBA00022801"/>
    </source>
</evidence>
<feature type="compositionally biased region" description="Basic and acidic residues" evidence="9">
    <location>
        <begin position="7"/>
        <end position="25"/>
    </location>
</feature>
<feature type="region of interest" description="Disordered" evidence="9">
    <location>
        <begin position="70"/>
        <end position="121"/>
    </location>
</feature>
<dbReference type="SUPFAM" id="SSF52540">
    <property type="entry name" value="P-loop containing nucleoside triphosphate hydrolases"/>
    <property type="match status" value="2"/>
</dbReference>
<feature type="region of interest" description="Disordered" evidence="9">
    <location>
        <begin position="426"/>
        <end position="501"/>
    </location>
</feature>
<dbReference type="Gene3D" id="3.40.50.10810">
    <property type="entry name" value="Tandem AAA-ATPase domain"/>
    <property type="match status" value="1"/>
</dbReference>
<accession>A0A9W8CIC8</accession>
<evidence type="ECO:0000256" key="8">
    <source>
        <dbReference type="ARBA" id="ARBA00023242"/>
    </source>
</evidence>
<evidence type="ECO:0000256" key="5">
    <source>
        <dbReference type="ARBA" id="ARBA00022806"/>
    </source>
</evidence>
<dbReference type="InterPro" id="IPR027417">
    <property type="entry name" value="P-loop_NTPase"/>
</dbReference>
<keyword evidence="5" id="KW-0347">Helicase</keyword>
<dbReference type="FunFam" id="3.40.50.10810:FF:000015">
    <property type="entry name" value="lymphoid-specific helicase isoform X1"/>
    <property type="match status" value="1"/>
</dbReference>
<feature type="compositionally biased region" description="Low complexity" evidence="9">
    <location>
        <begin position="426"/>
        <end position="437"/>
    </location>
</feature>
<dbReference type="PROSITE" id="PS51194">
    <property type="entry name" value="HELICASE_CTER"/>
    <property type="match status" value="1"/>
</dbReference>
<dbReference type="GO" id="GO:0005524">
    <property type="term" value="F:ATP binding"/>
    <property type="evidence" value="ECO:0007669"/>
    <property type="project" value="UniProtKB-KW"/>
</dbReference>
<feature type="domain" description="Helicase C-terminal" evidence="11">
    <location>
        <begin position="562"/>
        <end position="712"/>
    </location>
</feature>
<name>A0A9W8CIC8_9FUNG</name>
<dbReference type="SMART" id="SM00487">
    <property type="entry name" value="DEXDc"/>
    <property type="match status" value="1"/>
</dbReference>
<sequence>METTTESMDREKAQPADLETPEKENLRELREKALAQFATLGEEAQRLQRLNSLLEKSAAYVNFVSQKLQSKRAQLKTAEGPGRGRKRTTAASEPAARKKRGHAAKKSIPEGPPASEDKELANEESEWFINGEKVSHRQPRLITGGVMREYQLEGMEWLASLYENGLNGILADEMGLGKTLQTIAFLSFLRERRVWGPFLILCPLSTLSNWVSEFYRFTPGTPVLSYHGTPDERRDLRKRHLGRLDPSFPVVVTTYEISMRDRQALQRFAWKFIIIDEGHRIKNMNCKLVRDLKSYQSANRLLLTGTPLQNSLSELWSLLNFLLPDIFDDLDSFQAWFDFDDLNGQEGRDRVISQHTSTQVVSKLHQILQPFLLRRLKSDVENLLPPKREYLIACPMAPLQYEYYQAVRGPKLRAFLEDRFSCLSTSDESESSPASTLVPASPQCDQTATDPVPSRRTRRLAAGAYAEPDENGSLSDIDDTLPTTVDTPTEPSPAEREPTDALSRLRASVLVRQMNLQFRLMQQRKVCQHPYLFDFPVTDPTNPESEFLIDENLVRSSGKLLVLDRLLPELIARGHRVLIFSQFSRVLDILEFYAELRRYKFCRIDGSVAQTDRQDAIVRFNTDQTIPLFFLTTRSGGLGINLTAADTVVIFDSDWNPQQDLQAQDRVHRIGQKRPVLIYRLIIAGSCERAMLQSAKAKRRLEKLVIHEKKFKGLADNKTGDREELSVKDIAQILMDDDEQLVDKEQRELQKILESLGPEDCVPLDAILSQAEVDTLTDRSPEAYQNIMKNDGGGDGGEISGSRFKQVDDVVGDQNDILANMVVKEE</sequence>
<dbReference type="GO" id="GO:0004386">
    <property type="term" value="F:helicase activity"/>
    <property type="evidence" value="ECO:0007669"/>
    <property type="project" value="UniProtKB-KW"/>
</dbReference>
<evidence type="ECO:0000313" key="12">
    <source>
        <dbReference type="EMBL" id="KAJ1643562.1"/>
    </source>
</evidence>
<keyword evidence="7" id="KW-0175">Coiled coil</keyword>
<dbReference type="InterPro" id="IPR049730">
    <property type="entry name" value="SNF2/RAD54-like_C"/>
</dbReference>
<keyword evidence="4" id="KW-0378">Hydrolase</keyword>
<dbReference type="GO" id="GO:0016787">
    <property type="term" value="F:hydrolase activity"/>
    <property type="evidence" value="ECO:0007669"/>
    <property type="project" value="UniProtKB-KW"/>
</dbReference>
<comment type="similarity">
    <text evidence="2">Belongs to the SNF2/RAD54 helicase family.</text>
</comment>
<feature type="region of interest" description="Disordered" evidence="9">
    <location>
        <begin position="1"/>
        <end position="25"/>
    </location>
</feature>
<dbReference type="EMBL" id="JANBOH010000242">
    <property type="protein sequence ID" value="KAJ1643562.1"/>
    <property type="molecule type" value="Genomic_DNA"/>
</dbReference>
<evidence type="ECO:0000256" key="6">
    <source>
        <dbReference type="ARBA" id="ARBA00022840"/>
    </source>
</evidence>
<dbReference type="CDD" id="cd18793">
    <property type="entry name" value="SF2_C_SNF"/>
    <property type="match status" value="1"/>
</dbReference>
<dbReference type="Pfam" id="PF00271">
    <property type="entry name" value="Helicase_C"/>
    <property type="match status" value="1"/>
</dbReference>
<evidence type="ECO:0000256" key="7">
    <source>
        <dbReference type="ARBA" id="ARBA00023054"/>
    </source>
</evidence>
<proteinExistence type="inferred from homology"/>
<organism evidence="12 13">
    <name type="scientific">Coemansia asiatica</name>
    <dbReference type="NCBI Taxonomy" id="1052880"/>
    <lineage>
        <taxon>Eukaryota</taxon>
        <taxon>Fungi</taxon>
        <taxon>Fungi incertae sedis</taxon>
        <taxon>Zoopagomycota</taxon>
        <taxon>Kickxellomycotina</taxon>
        <taxon>Kickxellomycetes</taxon>
        <taxon>Kickxellales</taxon>
        <taxon>Kickxellaceae</taxon>
        <taxon>Coemansia</taxon>
    </lineage>
</organism>
<reference evidence="12" key="1">
    <citation type="submission" date="2022-07" db="EMBL/GenBank/DDBJ databases">
        <title>Phylogenomic reconstructions and comparative analyses of Kickxellomycotina fungi.</title>
        <authorList>
            <person name="Reynolds N.K."/>
            <person name="Stajich J.E."/>
            <person name="Barry K."/>
            <person name="Grigoriev I.V."/>
            <person name="Crous P."/>
            <person name="Smith M.E."/>
        </authorList>
    </citation>
    <scope>NUCLEOTIDE SEQUENCE</scope>
    <source>
        <strain evidence="12">NBRC 105413</strain>
    </source>
</reference>
<dbReference type="InterPro" id="IPR000330">
    <property type="entry name" value="SNF2_N"/>
</dbReference>
<keyword evidence="8" id="KW-0539">Nucleus</keyword>
<dbReference type="AlphaFoldDB" id="A0A9W8CIC8"/>
<evidence type="ECO:0000259" key="11">
    <source>
        <dbReference type="PROSITE" id="PS51194"/>
    </source>
</evidence>
<dbReference type="PROSITE" id="PS51192">
    <property type="entry name" value="HELICASE_ATP_BIND_1"/>
    <property type="match status" value="1"/>
</dbReference>
<dbReference type="SMART" id="SM00490">
    <property type="entry name" value="HELICc"/>
    <property type="match status" value="1"/>
</dbReference>
<dbReference type="GO" id="GO:0044027">
    <property type="term" value="P:negative regulation of gene expression via chromosomal CpG island methylation"/>
    <property type="evidence" value="ECO:0007669"/>
    <property type="project" value="TreeGrafter"/>
</dbReference>
<dbReference type="InterPro" id="IPR014001">
    <property type="entry name" value="Helicase_ATP-bd"/>
</dbReference>
<dbReference type="Gene3D" id="3.40.50.300">
    <property type="entry name" value="P-loop containing nucleotide triphosphate hydrolases"/>
    <property type="match status" value="1"/>
</dbReference>
<evidence type="ECO:0000256" key="2">
    <source>
        <dbReference type="ARBA" id="ARBA00007025"/>
    </source>
</evidence>
<comment type="caution">
    <text evidence="12">The sequence shown here is derived from an EMBL/GenBank/DDBJ whole genome shotgun (WGS) entry which is preliminary data.</text>
</comment>
<dbReference type="GO" id="GO:0005634">
    <property type="term" value="C:nucleus"/>
    <property type="evidence" value="ECO:0007669"/>
    <property type="project" value="UniProtKB-SubCell"/>
</dbReference>
<dbReference type="GO" id="GO:0005721">
    <property type="term" value="C:pericentric heterochromatin"/>
    <property type="evidence" value="ECO:0007669"/>
    <property type="project" value="TreeGrafter"/>
</dbReference>